<evidence type="ECO:0000256" key="6">
    <source>
        <dbReference type="ARBA" id="ARBA00022840"/>
    </source>
</evidence>
<dbReference type="GO" id="GO:0140359">
    <property type="term" value="F:ABC-type transporter activity"/>
    <property type="evidence" value="ECO:0007669"/>
    <property type="project" value="InterPro"/>
</dbReference>
<keyword evidence="4 9" id="KW-0812">Transmembrane</keyword>
<dbReference type="RefSeq" id="WP_024774377.1">
    <property type="nucleotide sequence ID" value="NZ_CP054051.1"/>
</dbReference>
<reference evidence="13 14" key="1">
    <citation type="submission" date="2020-05" db="EMBL/GenBank/DDBJ databases">
        <title>Complete genome sequencing of Campylobacter and Arcobacter type strains.</title>
        <authorList>
            <person name="Miller W.G."/>
            <person name="Yee E."/>
        </authorList>
    </citation>
    <scope>NUCLEOTIDE SEQUENCE [LARGE SCALE GENOMIC DNA]</scope>
    <source>
        <strain evidence="13 14">LMG 21996</strain>
    </source>
</reference>
<dbReference type="SUPFAM" id="SSF90123">
    <property type="entry name" value="ABC transporter transmembrane region"/>
    <property type="match status" value="1"/>
</dbReference>
<dbReference type="Proteomes" id="UP000509513">
    <property type="component" value="Chromosome"/>
</dbReference>
<dbReference type="PROSITE" id="PS50893">
    <property type="entry name" value="ABC_TRANSPORTER_2"/>
    <property type="match status" value="1"/>
</dbReference>
<feature type="transmembrane region" description="Helical" evidence="9">
    <location>
        <begin position="214"/>
        <end position="234"/>
    </location>
</feature>
<dbReference type="InterPro" id="IPR003439">
    <property type="entry name" value="ABC_transporter-like_ATP-bd"/>
</dbReference>
<feature type="transmembrane region" description="Helical" evidence="9">
    <location>
        <begin position="315"/>
        <end position="333"/>
    </location>
</feature>
<protein>
    <submittedName>
        <fullName evidence="13">Type I secretion system ATPase/permease, LssB family</fullName>
    </submittedName>
</protein>
<organism evidence="13 14">
    <name type="scientific">Aliarcobacter cibarius</name>
    <dbReference type="NCBI Taxonomy" id="255507"/>
    <lineage>
        <taxon>Bacteria</taxon>
        <taxon>Pseudomonadati</taxon>
        <taxon>Campylobacterota</taxon>
        <taxon>Epsilonproteobacteria</taxon>
        <taxon>Campylobacterales</taxon>
        <taxon>Arcobacteraceae</taxon>
        <taxon>Aliarcobacter</taxon>
    </lineage>
</organism>
<sequence length="719" mass="80498">MENKNPKSLDSETLGNLKDRRKVDDLLGCLLFLSKYHNRETSAESLTYGLPIHKTSMNVSMFHQAASRIGFSTRAVSRENLKDITKLALPSVLILNKNRACVLLNYDLKKGVAQVIIPGLSSGETEITVEKLESEYTGEVIIIKPEYNFNNRIEKEVKVENPKDWFWGTLKRNTGIYKQVIVVSLFINLFILATPLFTMNVYDRVLPNNAIETLWALFIGISIVMLFDLVLKVLRSYFLGIAGKRADTIMSNKIFNHLLNIRLDAKPASTGQFVSRIQSFESVREFFTSATIAAIVDLPFVIIFIAVIFFIGGPLAYISIATAVISILLSWYFQKPLKEIIEKSVKEDQIKQTTLIEAVSGLEIIKSVKAQNRMKTHWVNSINKTTHYSDKSHFLSQSITYFTAFLSQFSNIAIVAAGVYLAKEGEITMGAIVASMILNGRVIAPIAQLVGMIIKFDRVMLSLNNLDEVMRMPVEKEDKLYISRPNLKGDIELKDIQFSYKDQNHQTLKNINLKIKQGEKVAILGKIGSGKSTLLKLIMNLYQPTKGSVLIDGLDTRQIDPVDLRHAMGSVPQEPFLFMGTVKDNLTIGEQYVSDEEILRVSKIAGLDEFLGKHEAGYDLLVGERGDGLSGGERQSITLARALISDPGIIILDEPTNSMDRQTEKAFINRLQNIVTDKTLIVVTHKTSLLQLVDRVIIMENGSIIVDGPKDEVFTVKVD</sequence>
<dbReference type="KEGG" id="acib:ACBT_2053"/>
<dbReference type="Pfam" id="PF00005">
    <property type="entry name" value="ABC_tran"/>
    <property type="match status" value="1"/>
</dbReference>
<dbReference type="PANTHER" id="PTHR24221">
    <property type="entry name" value="ATP-BINDING CASSETTE SUB-FAMILY B"/>
    <property type="match status" value="1"/>
</dbReference>
<dbReference type="Gene3D" id="3.40.50.300">
    <property type="entry name" value="P-loop containing nucleotide triphosphate hydrolases"/>
    <property type="match status" value="1"/>
</dbReference>
<keyword evidence="6" id="KW-0067">ATP-binding</keyword>
<dbReference type="InterPro" id="IPR005074">
    <property type="entry name" value="Peptidase_C39"/>
</dbReference>
<proteinExistence type="predicted"/>
<keyword evidence="8 9" id="KW-0472">Membrane</keyword>
<evidence type="ECO:0000256" key="3">
    <source>
        <dbReference type="ARBA" id="ARBA00022475"/>
    </source>
</evidence>
<dbReference type="InterPro" id="IPR027417">
    <property type="entry name" value="P-loop_NTPase"/>
</dbReference>
<dbReference type="Gene3D" id="1.20.1560.10">
    <property type="entry name" value="ABC transporter type 1, transmembrane domain"/>
    <property type="match status" value="1"/>
</dbReference>
<dbReference type="SMART" id="SM00382">
    <property type="entry name" value="AAA"/>
    <property type="match status" value="1"/>
</dbReference>
<feature type="domain" description="ABC transmembrane type-1" evidence="11">
    <location>
        <begin position="180"/>
        <end position="458"/>
    </location>
</feature>
<gene>
    <name evidence="13" type="ORF">ACBT_2053</name>
</gene>
<dbReference type="InterPro" id="IPR003593">
    <property type="entry name" value="AAA+_ATPase"/>
</dbReference>
<dbReference type="Gene3D" id="3.90.70.10">
    <property type="entry name" value="Cysteine proteinases"/>
    <property type="match status" value="1"/>
</dbReference>
<dbReference type="GO" id="GO:0034040">
    <property type="term" value="F:ATPase-coupled lipid transmembrane transporter activity"/>
    <property type="evidence" value="ECO:0007669"/>
    <property type="project" value="TreeGrafter"/>
</dbReference>
<dbReference type="AlphaFoldDB" id="A0A7L5JRU9"/>
<accession>A0A7L5JRU9</accession>
<keyword evidence="2" id="KW-0813">Transport</keyword>
<evidence type="ECO:0000256" key="1">
    <source>
        <dbReference type="ARBA" id="ARBA00004651"/>
    </source>
</evidence>
<evidence type="ECO:0000313" key="13">
    <source>
        <dbReference type="EMBL" id="QKJ27944.1"/>
    </source>
</evidence>
<dbReference type="Pfam" id="PF00664">
    <property type="entry name" value="ABC_membrane"/>
    <property type="match status" value="1"/>
</dbReference>
<dbReference type="GO" id="GO:0005886">
    <property type="term" value="C:plasma membrane"/>
    <property type="evidence" value="ECO:0007669"/>
    <property type="project" value="UniProtKB-SubCell"/>
</dbReference>
<dbReference type="CDD" id="cd03245">
    <property type="entry name" value="ABCC_bacteriocin_exporters"/>
    <property type="match status" value="1"/>
</dbReference>
<dbReference type="SUPFAM" id="SSF52540">
    <property type="entry name" value="P-loop containing nucleoside triphosphate hydrolases"/>
    <property type="match status" value="1"/>
</dbReference>
<comment type="subcellular location">
    <subcellularLocation>
        <location evidence="1">Cell membrane</location>
        <topology evidence="1">Multi-pass membrane protein</topology>
    </subcellularLocation>
</comment>
<dbReference type="NCBIfam" id="TIGR03375">
    <property type="entry name" value="type_I_sec_LssB"/>
    <property type="match status" value="1"/>
</dbReference>
<feature type="domain" description="Peptidase C39" evidence="12">
    <location>
        <begin position="19"/>
        <end position="143"/>
    </location>
</feature>
<evidence type="ECO:0000259" key="10">
    <source>
        <dbReference type="PROSITE" id="PS50893"/>
    </source>
</evidence>
<dbReference type="PROSITE" id="PS50929">
    <property type="entry name" value="ABC_TM1F"/>
    <property type="match status" value="1"/>
</dbReference>
<dbReference type="GO" id="GO:0005524">
    <property type="term" value="F:ATP binding"/>
    <property type="evidence" value="ECO:0007669"/>
    <property type="project" value="UniProtKB-KW"/>
</dbReference>
<evidence type="ECO:0000256" key="4">
    <source>
        <dbReference type="ARBA" id="ARBA00022692"/>
    </source>
</evidence>
<keyword evidence="3" id="KW-1003">Cell membrane</keyword>
<feature type="transmembrane region" description="Helical" evidence="9">
    <location>
        <begin position="180"/>
        <end position="202"/>
    </location>
</feature>
<dbReference type="PANTHER" id="PTHR24221:SF248">
    <property type="entry name" value="ABC TRANSPORTER TRANSMEMBRANE REGION"/>
    <property type="match status" value="1"/>
</dbReference>
<keyword evidence="7 9" id="KW-1133">Transmembrane helix</keyword>
<dbReference type="Pfam" id="PF03412">
    <property type="entry name" value="Peptidase_C39"/>
    <property type="match status" value="1"/>
</dbReference>
<dbReference type="InterPro" id="IPR017750">
    <property type="entry name" value="ATPase_T1SS"/>
</dbReference>
<dbReference type="InterPro" id="IPR036640">
    <property type="entry name" value="ABC1_TM_sf"/>
</dbReference>
<dbReference type="CDD" id="cd18587">
    <property type="entry name" value="ABC_6TM_LapB_like"/>
    <property type="match status" value="1"/>
</dbReference>
<evidence type="ECO:0000313" key="14">
    <source>
        <dbReference type="Proteomes" id="UP000509513"/>
    </source>
</evidence>
<evidence type="ECO:0000259" key="12">
    <source>
        <dbReference type="PROSITE" id="PS50990"/>
    </source>
</evidence>
<evidence type="ECO:0000256" key="7">
    <source>
        <dbReference type="ARBA" id="ARBA00022989"/>
    </source>
</evidence>
<dbReference type="EMBL" id="CP054051">
    <property type="protein sequence ID" value="QKJ27944.1"/>
    <property type="molecule type" value="Genomic_DNA"/>
</dbReference>
<dbReference type="PROSITE" id="PS50990">
    <property type="entry name" value="PEPTIDASE_C39"/>
    <property type="match status" value="1"/>
</dbReference>
<dbReference type="FunFam" id="3.40.50.300:FF:000299">
    <property type="entry name" value="ABC transporter ATP-binding protein/permease"/>
    <property type="match status" value="1"/>
</dbReference>
<evidence type="ECO:0000259" key="11">
    <source>
        <dbReference type="PROSITE" id="PS50929"/>
    </source>
</evidence>
<feature type="domain" description="ABC transporter" evidence="10">
    <location>
        <begin position="491"/>
        <end position="718"/>
    </location>
</feature>
<evidence type="ECO:0000256" key="8">
    <source>
        <dbReference type="ARBA" id="ARBA00023136"/>
    </source>
</evidence>
<evidence type="ECO:0000256" key="9">
    <source>
        <dbReference type="SAM" id="Phobius"/>
    </source>
</evidence>
<dbReference type="GO" id="GO:0008233">
    <property type="term" value="F:peptidase activity"/>
    <property type="evidence" value="ECO:0007669"/>
    <property type="project" value="InterPro"/>
</dbReference>
<dbReference type="GO" id="GO:0006508">
    <property type="term" value="P:proteolysis"/>
    <property type="evidence" value="ECO:0007669"/>
    <property type="project" value="InterPro"/>
</dbReference>
<keyword evidence="5" id="KW-0547">Nucleotide-binding</keyword>
<dbReference type="GO" id="GO:0016887">
    <property type="term" value="F:ATP hydrolysis activity"/>
    <property type="evidence" value="ECO:0007669"/>
    <property type="project" value="InterPro"/>
</dbReference>
<feature type="transmembrane region" description="Helical" evidence="9">
    <location>
        <begin position="399"/>
        <end position="421"/>
    </location>
</feature>
<feature type="transmembrane region" description="Helical" evidence="9">
    <location>
        <begin position="427"/>
        <end position="454"/>
    </location>
</feature>
<dbReference type="InterPro" id="IPR011527">
    <property type="entry name" value="ABC1_TM_dom"/>
</dbReference>
<feature type="transmembrane region" description="Helical" evidence="9">
    <location>
        <begin position="286"/>
        <end position="309"/>
    </location>
</feature>
<dbReference type="InterPro" id="IPR039421">
    <property type="entry name" value="Type_1_exporter"/>
</dbReference>
<evidence type="ECO:0000256" key="2">
    <source>
        <dbReference type="ARBA" id="ARBA00022448"/>
    </source>
</evidence>
<name>A0A7L5JRU9_9BACT</name>
<evidence type="ECO:0000256" key="5">
    <source>
        <dbReference type="ARBA" id="ARBA00022741"/>
    </source>
</evidence>